<protein>
    <recommendedName>
        <fullName evidence="3">Sel1 repeat family protein</fullName>
    </recommendedName>
</protein>
<dbReference type="InterPro" id="IPR006597">
    <property type="entry name" value="Sel1-like"/>
</dbReference>
<gene>
    <name evidence="1" type="ORF">BIW53_00090</name>
</gene>
<name>A0A1S1N946_9GAMM</name>
<dbReference type="SUPFAM" id="SSF81901">
    <property type="entry name" value="HCP-like"/>
    <property type="match status" value="1"/>
</dbReference>
<dbReference type="STRING" id="327939.BIW53_00090"/>
<comment type="caution">
    <text evidence="1">The sequence shown here is derived from an EMBL/GenBank/DDBJ whole genome shotgun (WGS) entry which is preliminary data.</text>
</comment>
<sequence>MALLRLVYALHELVETCVAHYKRPMIVAASLLGIVYLAYQYQHNQTQQSALLEQPSKHDVWILNMGYLEAQRKYQAQYRVAQVLQVSDSHVELLQGSFTYRKLRGAERAITLDSLMLDSYFRQETMTFERTKLASLFEQQAIDSVYRPNDIYVLGGIVKRRNRPTAINNKSTTLIALNQYNDQAVALFRQGDFEAARAQFLQAAKQGDSWGQYNLAGMLEHAQGGEQDLLRAVYWLKQSAKQQNPKAQAALNALCAEYPSVC</sequence>
<organism evidence="1 2">
    <name type="scientific">Pseudoalteromonas byunsanensis</name>
    <dbReference type="NCBI Taxonomy" id="327939"/>
    <lineage>
        <taxon>Bacteria</taxon>
        <taxon>Pseudomonadati</taxon>
        <taxon>Pseudomonadota</taxon>
        <taxon>Gammaproteobacteria</taxon>
        <taxon>Alteromonadales</taxon>
        <taxon>Pseudoalteromonadaceae</taxon>
        <taxon>Pseudoalteromonas</taxon>
    </lineage>
</organism>
<dbReference type="AlphaFoldDB" id="A0A1S1N946"/>
<dbReference type="InterPro" id="IPR011990">
    <property type="entry name" value="TPR-like_helical_dom_sf"/>
</dbReference>
<dbReference type="SMART" id="SM00671">
    <property type="entry name" value="SEL1"/>
    <property type="match status" value="1"/>
</dbReference>
<dbReference type="Proteomes" id="UP000180253">
    <property type="component" value="Unassembled WGS sequence"/>
</dbReference>
<dbReference type="Gene3D" id="1.25.40.10">
    <property type="entry name" value="Tetratricopeptide repeat domain"/>
    <property type="match status" value="1"/>
</dbReference>
<reference evidence="1 2" key="1">
    <citation type="submission" date="2016-10" db="EMBL/GenBank/DDBJ databases">
        <title>Pseudoalteromonas amylolytica sp. nov., isolated from the surface seawater.</title>
        <authorList>
            <person name="Wu Y.-H."/>
            <person name="Cheng H."/>
            <person name="Jin X.-B."/>
            <person name="Wang C.-S."/>
            <person name="Xu X.-W."/>
        </authorList>
    </citation>
    <scope>NUCLEOTIDE SEQUENCE [LARGE SCALE GENOMIC DNA]</scope>
    <source>
        <strain evidence="1 2">JCM 12483</strain>
    </source>
</reference>
<proteinExistence type="predicted"/>
<dbReference type="EMBL" id="MNAN01000006">
    <property type="protein sequence ID" value="OHU97962.1"/>
    <property type="molecule type" value="Genomic_DNA"/>
</dbReference>
<keyword evidence="2" id="KW-1185">Reference proteome</keyword>
<dbReference type="OrthoDB" id="6306375at2"/>
<evidence type="ECO:0000313" key="1">
    <source>
        <dbReference type="EMBL" id="OHU97962.1"/>
    </source>
</evidence>
<evidence type="ECO:0008006" key="3">
    <source>
        <dbReference type="Google" id="ProtNLM"/>
    </source>
</evidence>
<dbReference type="RefSeq" id="WP_070989435.1">
    <property type="nucleotide sequence ID" value="NZ_CBCSHD010000016.1"/>
</dbReference>
<accession>A0A1S1N946</accession>
<evidence type="ECO:0000313" key="2">
    <source>
        <dbReference type="Proteomes" id="UP000180253"/>
    </source>
</evidence>